<gene>
    <name evidence="1" type="ORF">N3K66_008915</name>
</gene>
<name>A0ACC0URL4_9HYPO</name>
<evidence type="ECO:0000313" key="2">
    <source>
        <dbReference type="Proteomes" id="UP001163324"/>
    </source>
</evidence>
<sequence length="216" mass="23734">MAGPQIYTTPTRRSPKRHQFTSPASSCSSSSSRRAVYPPILPPAVLSLGGWFKWLPVLGHLGQWRQDRVCPLSSADIESGLALATPANDYGHRRVHFAWDGTGGDCDCHLDIIVDDGGNGAAGEIDIMCCILHDRTAGRTWVSTLTMLQHTRYSPACGPVREWDAEAGQVVPCCDGLYGSLPFAFQSPDAGFRLRQQLREWIEVESDETNETTDEE</sequence>
<protein>
    <submittedName>
        <fullName evidence="1">Uncharacterized protein</fullName>
    </submittedName>
</protein>
<accession>A0ACC0URL4</accession>
<evidence type="ECO:0000313" key="1">
    <source>
        <dbReference type="EMBL" id="KAI9896743.1"/>
    </source>
</evidence>
<organism evidence="1 2">
    <name type="scientific">Trichothecium roseum</name>
    <dbReference type="NCBI Taxonomy" id="47278"/>
    <lineage>
        <taxon>Eukaryota</taxon>
        <taxon>Fungi</taxon>
        <taxon>Dikarya</taxon>
        <taxon>Ascomycota</taxon>
        <taxon>Pezizomycotina</taxon>
        <taxon>Sordariomycetes</taxon>
        <taxon>Hypocreomycetidae</taxon>
        <taxon>Hypocreales</taxon>
        <taxon>Hypocreales incertae sedis</taxon>
        <taxon>Trichothecium</taxon>
    </lineage>
</organism>
<comment type="caution">
    <text evidence="1">The sequence shown here is derived from an EMBL/GenBank/DDBJ whole genome shotgun (WGS) entry which is preliminary data.</text>
</comment>
<dbReference type="EMBL" id="CM047948">
    <property type="protein sequence ID" value="KAI9896743.1"/>
    <property type="molecule type" value="Genomic_DNA"/>
</dbReference>
<keyword evidence="2" id="KW-1185">Reference proteome</keyword>
<proteinExistence type="predicted"/>
<dbReference type="Proteomes" id="UP001163324">
    <property type="component" value="Chromosome 9"/>
</dbReference>
<reference evidence="1" key="1">
    <citation type="submission" date="2022-10" db="EMBL/GenBank/DDBJ databases">
        <title>Complete Genome of Trichothecium roseum strain YXFP-22015, a Plant Pathogen Isolated from Citrus.</title>
        <authorList>
            <person name="Wang Y."/>
            <person name="Zhu L."/>
        </authorList>
    </citation>
    <scope>NUCLEOTIDE SEQUENCE</scope>
    <source>
        <strain evidence="1">YXFP-22015</strain>
    </source>
</reference>